<dbReference type="InterPro" id="IPR039421">
    <property type="entry name" value="Type_1_exporter"/>
</dbReference>
<evidence type="ECO:0000256" key="1">
    <source>
        <dbReference type="ARBA" id="ARBA00004651"/>
    </source>
</evidence>
<name>A0A1F5PLB6_9BACT</name>
<feature type="domain" description="ABC transporter" evidence="9">
    <location>
        <begin position="340"/>
        <end position="574"/>
    </location>
</feature>
<dbReference type="FunFam" id="3.40.50.300:FF:000287">
    <property type="entry name" value="Multidrug ABC transporter ATP-binding protein"/>
    <property type="match status" value="1"/>
</dbReference>
<dbReference type="InterPro" id="IPR003593">
    <property type="entry name" value="AAA+_ATPase"/>
</dbReference>
<dbReference type="InterPro" id="IPR036640">
    <property type="entry name" value="ABC1_TM_sf"/>
</dbReference>
<keyword evidence="6 8" id="KW-1133">Transmembrane helix</keyword>
<evidence type="ECO:0000313" key="11">
    <source>
        <dbReference type="EMBL" id="OGE90669.1"/>
    </source>
</evidence>
<feature type="transmembrane region" description="Helical" evidence="8">
    <location>
        <begin position="138"/>
        <end position="156"/>
    </location>
</feature>
<dbReference type="InterPro" id="IPR017871">
    <property type="entry name" value="ABC_transporter-like_CS"/>
</dbReference>
<feature type="transmembrane region" description="Helical" evidence="8">
    <location>
        <begin position="162"/>
        <end position="183"/>
    </location>
</feature>
<keyword evidence="5" id="KW-0067">ATP-binding</keyword>
<dbReference type="Pfam" id="PF00664">
    <property type="entry name" value="ABC_membrane"/>
    <property type="match status" value="1"/>
</dbReference>
<dbReference type="PANTHER" id="PTHR43394">
    <property type="entry name" value="ATP-DEPENDENT PERMEASE MDL1, MITOCHONDRIAL"/>
    <property type="match status" value="1"/>
</dbReference>
<evidence type="ECO:0000256" key="7">
    <source>
        <dbReference type="ARBA" id="ARBA00023136"/>
    </source>
</evidence>
<dbReference type="GO" id="GO:0015421">
    <property type="term" value="F:ABC-type oligopeptide transporter activity"/>
    <property type="evidence" value="ECO:0007669"/>
    <property type="project" value="TreeGrafter"/>
</dbReference>
<organism evidence="11 12">
    <name type="scientific">Candidatus Doudnabacteria bacterium RIFCSPHIGHO2_12_FULL_48_16</name>
    <dbReference type="NCBI Taxonomy" id="1817838"/>
    <lineage>
        <taxon>Bacteria</taxon>
        <taxon>Candidatus Doudnaibacteriota</taxon>
    </lineage>
</organism>
<proteinExistence type="predicted"/>
<feature type="domain" description="ABC transmembrane type-1" evidence="10">
    <location>
        <begin position="24"/>
        <end position="306"/>
    </location>
</feature>
<dbReference type="InterPro" id="IPR003439">
    <property type="entry name" value="ABC_transporter-like_ATP-bd"/>
</dbReference>
<dbReference type="PROSITE" id="PS50929">
    <property type="entry name" value="ABC_TM1F"/>
    <property type="match status" value="1"/>
</dbReference>
<evidence type="ECO:0000256" key="2">
    <source>
        <dbReference type="ARBA" id="ARBA00022448"/>
    </source>
</evidence>
<comment type="subcellular location">
    <subcellularLocation>
        <location evidence="1">Cell membrane</location>
        <topology evidence="1">Multi-pass membrane protein</topology>
    </subcellularLocation>
</comment>
<dbReference type="Gene3D" id="3.40.50.300">
    <property type="entry name" value="P-loop containing nucleotide triphosphate hydrolases"/>
    <property type="match status" value="1"/>
</dbReference>
<dbReference type="InterPro" id="IPR011527">
    <property type="entry name" value="ABC1_TM_dom"/>
</dbReference>
<dbReference type="SUPFAM" id="SSF52540">
    <property type="entry name" value="P-loop containing nucleoside triphosphate hydrolases"/>
    <property type="match status" value="1"/>
</dbReference>
<evidence type="ECO:0000256" key="5">
    <source>
        <dbReference type="ARBA" id="ARBA00022840"/>
    </source>
</evidence>
<accession>A0A1F5PLB6</accession>
<dbReference type="PROSITE" id="PS50893">
    <property type="entry name" value="ABC_TRANSPORTER_2"/>
    <property type="match status" value="1"/>
</dbReference>
<comment type="caution">
    <text evidence="11">The sequence shown here is derived from an EMBL/GenBank/DDBJ whole genome shotgun (WGS) entry which is preliminary data.</text>
</comment>
<sequence>MDFKSKQTFRIFWQHARRYPGLILLLTIGLLGATAAESFGPYFYKQLFNLLAANAPVAPILMVVTKILAAAAVAWLFWRLATFVNNVFQPSIMRDLLNTCFNYLHRHSFNFFSNNFAGSLVKKIGRYERAFEDITDQIYWSLMPTAIKIIIIAAVLYFLKPIFALVVLIWSAVFVAFTVWFALYKLKYDVTSAELDTEVGGRLADTVTNNINVKLFGGLSRESKSFSRLTLKQYLVRKWTWDLGSINEAIQGALFAILEFTILTLAVKSWKQGGLTLGDFALLQGYMIQMFQRLWDLGRQIKNIYSRLGDAEEMTEILTAPHEIQDAPQAQPLRVAKGQINFNHISFNYSGKRKVFGDFNLTIAPGERVALIGPSGGGKTTIVKLLLRFFDIQEGAILIDGQDISKVTQDSLRDQIALVPQDPILFHRSLYDNIAYARPNASEEEIYEAARLAHAHEFITSFPDGYNTFVGERGVKLSGGERQRVAIARAILKDAPILVLDEATSSLDSESELLIQDALKHLIEGKTTISIAHRLSTIMQMDRIVVIKKGQIVEEGKHAELLKARQGVYQKLWQIQAGGFSK</sequence>
<dbReference type="PANTHER" id="PTHR43394:SF1">
    <property type="entry name" value="ATP-BINDING CASSETTE SUB-FAMILY B MEMBER 10, MITOCHONDRIAL"/>
    <property type="match status" value="1"/>
</dbReference>
<evidence type="ECO:0000256" key="3">
    <source>
        <dbReference type="ARBA" id="ARBA00022692"/>
    </source>
</evidence>
<evidence type="ECO:0000259" key="9">
    <source>
        <dbReference type="PROSITE" id="PS50893"/>
    </source>
</evidence>
<keyword evidence="3 8" id="KW-0812">Transmembrane</keyword>
<keyword evidence="7 8" id="KW-0472">Membrane</keyword>
<dbReference type="Pfam" id="PF00005">
    <property type="entry name" value="ABC_tran"/>
    <property type="match status" value="1"/>
</dbReference>
<dbReference type="Gene3D" id="1.20.1560.10">
    <property type="entry name" value="ABC transporter type 1, transmembrane domain"/>
    <property type="match status" value="1"/>
</dbReference>
<evidence type="ECO:0000259" key="10">
    <source>
        <dbReference type="PROSITE" id="PS50929"/>
    </source>
</evidence>
<dbReference type="EMBL" id="MFEY01000004">
    <property type="protein sequence ID" value="OGE90669.1"/>
    <property type="molecule type" value="Genomic_DNA"/>
</dbReference>
<feature type="transmembrane region" description="Helical" evidence="8">
    <location>
        <begin position="59"/>
        <end position="78"/>
    </location>
</feature>
<dbReference type="GO" id="GO:0005524">
    <property type="term" value="F:ATP binding"/>
    <property type="evidence" value="ECO:0007669"/>
    <property type="project" value="UniProtKB-KW"/>
</dbReference>
<evidence type="ECO:0000313" key="12">
    <source>
        <dbReference type="Proteomes" id="UP000177682"/>
    </source>
</evidence>
<dbReference type="GO" id="GO:0016887">
    <property type="term" value="F:ATP hydrolysis activity"/>
    <property type="evidence" value="ECO:0007669"/>
    <property type="project" value="InterPro"/>
</dbReference>
<gene>
    <name evidence="11" type="ORF">A3E29_00865</name>
</gene>
<dbReference type="AlphaFoldDB" id="A0A1F5PLB6"/>
<evidence type="ECO:0008006" key="13">
    <source>
        <dbReference type="Google" id="ProtNLM"/>
    </source>
</evidence>
<keyword evidence="2" id="KW-0813">Transport</keyword>
<dbReference type="SUPFAM" id="SSF90123">
    <property type="entry name" value="ABC transporter transmembrane region"/>
    <property type="match status" value="1"/>
</dbReference>
<dbReference type="PROSITE" id="PS00211">
    <property type="entry name" value="ABC_TRANSPORTER_1"/>
    <property type="match status" value="1"/>
</dbReference>
<dbReference type="GO" id="GO:0005886">
    <property type="term" value="C:plasma membrane"/>
    <property type="evidence" value="ECO:0007669"/>
    <property type="project" value="UniProtKB-SubCell"/>
</dbReference>
<evidence type="ECO:0000256" key="6">
    <source>
        <dbReference type="ARBA" id="ARBA00022989"/>
    </source>
</evidence>
<dbReference type="Proteomes" id="UP000177682">
    <property type="component" value="Unassembled WGS sequence"/>
</dbReference>
<dbReference type="SMART" id="SM00382">
    <property type="entry name" value="AAA"/>
    <property type="match status" value="1"/>
</dbReference>
<evidence type="ECO:0000256" key="8">
    <source>
        <dbReference type="SAM" id="Phobius"/>
    </source>
</evidence>
<protein>
    <recommendedName>
        <fullName evidence="13">ABC transporter ATP-binding protein</fullName>
    </recommendedName>
</protein>
<dbReference type="InterPro" id="IPR027417">
    <property type="entry name" value="P-loop_NTPase"/>
</dbReference>
<evidence type="ECO:0000256" key="4">
    <source>
        <dbReference type="ARBA" id="ARBA00022741"/>
    </source>
</evidence>
<keyword evidence="4" id="KW-0547">Nucleotide-binding</keyword>
<reference evidence="11 12" key="1">
    <citation type="journal article" date="2016" name="Nat. Commun.">
        <title>Thousands of microbial genomes shed light on interconnected biogeochemical processes in an aquifer system.</title>
        <authorList>
            <person name="Anantharaman K."/>
            <person name="Brown C.T."/>
            <person name="Hug L.A."/>
            <person name="Sharon I."/>
            <person name="Castelle C.J."/>
            <person name="Probst A.J."/>
            <person name="Thomas B.C."/>
            <person name="Singh A."/>
            <person name="Wilkins M.J."/>
            <person name="Karaoz U."/>
            <person name="Brodie E.L."/>
            <person name="Williams K.H."/>
            <person name="Hubbard S.S."/>
            <person name="Banfield J.F."/>
        </authorList>
    </citation>
    <scope>NUCLEOTIDE SEQUENCE [LARGE SCALE GENOMIC DNA]</scope>
</reference>